<evidence type="ECO:0000256" key="5">
    <source>
        <dbReference type="ARBA" id="ARBA00022989"/>
    </source>
</evidence>
<evidence type="ECO:0000259" key="8">
    <source>
        <dbReference type="PROSITE" id="PS50928"/>
    </source>
</evidence>
<evidence type="ECO:0000313" key="9">
    <source>
        <dbReference type="EMBL" id="KXA20103.1"/>
    </source>
</evidence>
<dbReference type="SUPFAM" id="SSF161098">
    <property type="entry name" value="MetI-like"/>
    <property type="match status" value="1"/>
</dbReference>
<feature type="transmembrane region" description="Helical" evidence="7">
    <location>
        <begin position="184"/>
        <end position="207"/>
    </location>
</feature>
<evidence type="ECO:0000256" key="3">
    <source>
        <dbReference type="ARBA" id="ARBA00022475"/>
    </source>
</evidence>
<gene>
    <name evidence="9" type="ORF">HMPREF3208_00942</name>
</gene>
<feature type="transmembrane region" description="Helical" evidence="7">
    <location>
        <begin position="105"/>
        <end position="126"/>
    </location>
</feature>
<protein>
    <submittedName>
        <fullName evidence="9">ABC transporter, permease protein</fullName>
    </submittedName>
</protein>
<dbReference type="InterPro" id="IPR051393">
    <property type="entry name" value="ABC_transporter_permease"/>
</dbReference>
<evidence type="ECO:0000256" key="2">
    <source>
        <dbReference type="ARBA" id="ARBA00022448"/>
    </source>
</evidence>
<dbReference type="GO" id="GO:0005886">
    <property type="term" value="C:plasma membrane"/>
    <property type="evidence" value="ECO:0007669"/>
    <property type="project" value="UniProtKB-SubCell"/>
</dbReference>
<dbReference type="SUPFAM" id="SSF160964">
    <property type="entry name" value="MalF N-terminal region-like"/>
    <property type="match status" value="1"/>
</dbReference>
<accession>A0A133NUY9</accession>
<evidence type="ECO:0000313" key="10">
    <source>
        <dbReference type="Proteomes" id="UP000070687"/>
    </source>
</evidence>
<keyword evidence="6 7" id="KW-0472">Membrane</keyword>
<proteinExistence type="inferred from homology"/>
<evidence type="ECO:0000256" key="4">
    <source>
        <dbReference type="ARBA" id="ARBA00022692"/>
    </source>
</evidence>
<dbReference type="PANTHER" id="PTHR30193:SF37">
    <property type="entry name" value="INNER MEMBRANE ABC TRANSPORTER PERMEASE PROTEIN YCJO"/>
    <property type="match status" value="1"/>
</dbReference>
<evidence type="ECO:0000256" key="6">
    <source>
        <dbReference type="ARBA" id="ARBA00023136"/>
    </source>
</evidence>
<evidence type="ECO:0000256" key="1">
    <source>
        <dbReference type="ARBA" id="ARBA00004651"/>
    </source>
</evidence>
<dbReference type="AlphaFoldDB" id="A0A133NUY9"/>
<evidence type="ECO:0000256" key="7">
    <source>
        <dbReference type="RuleBase" id="RU363032"/>
    </source>
</evidence>
<comment type="subcellular location">
    <subcellularLocation>
        <location evidence="1 7">Cell membrane</location>
        <topology evidence="1 7">Multi-pass membrane protein</topology>
    </subcellularLocation>
</comment>
<comment type="similarity">
    <text evidence="7">Belongs to the binding-protein-dependent transport system permease family.</text>
</comment>
<dbReference type="EMBL" id="LRQB01000053">
    <property type="protein sequence ID" value="KXA20103.1"/>
    <property type="molecule type" value="Genomic_DNA"/>
</dbReference>
<keyword evidence="3" id="KW-1003">Cell membrane</keyword>
<dbReference type="InterPro" id="IPR035906">
    <property type="entry name" value="MetI-like_sf"/>
</dbReference>
<dbReference type="OrthoDB" id="3238099at2"/>
<dbReference type="InterPro" id="IPR000515">
    <property type="entry name" value="MetI-like"/>
</dbReference>
<dbReference type="eggNOG" id="COG1175">
    <property type="taxonomic scope" value="Bacteria"/>
</dbReference>
<keyword evidence="2 7" id="KW-0813">Transport</keyword>
<dbReference type="PANTHER" id="PTHR30193">
    <property type="entry name" value="ABC TRANSPORTER PERMEASE PROTEIN"/>
    <property type="match status" value="1"/>
</dbReference>
<keyword evidence="5 7" id="KW-1133">Transmembrane helix</keyword>
<dbReference type="GO" id="GO:0055085">
    <property type="term" value="P:transmembrane transport"/>
    <property type="evidence" value="ECO:0007669"/>
    <property type="project" value="InterPro"/>
</dbReference>
<feature type="transmembrane region" description="Helical" evidence="7">
    <location>
        <begin position="291"/>
        <end position="311"/>
    </location>
</feature>
<feature type="domain" description="ABC transmembrane type-1" evidence="8">
    <location>
        <begin position="101"/>
        <end position="312"/>
    </location>
</feature>
<dbReference type="PATRIC" id="fig|2702.100.peg.923"/>
<keyword evidence="4 7" id="KW-0812">Transmembrane</keyword>
<sequence length="321" mass="35407">MRNPIAQLKNKQTAAIDNVKVGSSKLMQNGHKTVGKWEQILTAWGLLLPGLVILVIFTFYPIISAAYTSLTNWNGFSANPDFIGLKNYVKLSQNPEFWNSLTVTVIYAFGVAVLSVVSGLIFAVLLDAPIRARGLYRTIYFLPVVTSSVAVAIVWKYMLDPSGLVNSVLSSLGIAGPDWLHNKWLALLATIFLTVWKNLGFNIILYLTALQSLSKSTYEAASLDGATSWQQLRYITVPLLRPMTFFVVVQALISSFQSFDLIYVFTEGGPRGGTDVLGMFMYRQAFRLGNFGYGTAIAIASLVLVLIVTLVQWKVSNAENK</sequence>
<reference evidence="9 10" key="1">
    <citation type="submission" date="2016-01" db="EMBL/GenBank/DDBJ databases">
        <authorList>
            <person name="Oliw E.H."/>
        </authorList>
    </citation>
    <scope>NUCLEOTIDE SEQUENCE [LARGE SCALE GENOMIC DNA]</scope>
    <source>
        <strain evidence="9 10">PSS_7772B</strain>
    </source>
</reference>
<dbReference type="PROSITE" id="PS50928">
    <property type="entry name" value="ABC_TM1"/>
    <property type="match status" value="1"/>
</dbReference>
<feature type="transmembrane region" description="Helical" evidence="7">
    <location>
        <begin position="41"/>
        <end position="63"/>
    </location>
</feature>
<dbReference type="CDD" id="cd06261">
    <property type="entry name" value="TM_PBP2"/>
    <property type="match status" value="1"/>
</dbReference>
<dbReference type="Pfam" id="PF00528">
    <property type="entry name" value="BPD_transp_1"/>
    <property type="match status" value="1"/>
</dbReference>
<dbReference type="Gene3D" id="1.10.3720.10">
    <property type="entry name" value="MetI-like"/>
    <property type="match status" value="1"/>
</dbReference>
<comment type="caution">
    <text evidence="9">The sequence shown here is derived from an EMBL/GenBank/DDBJ whole genome shotgun (WGS) entry which is preliminary data.</text>
</comment>
<feature type="transmembrane region" description="Helical" evidence="7">
    <location>
        <begin position="138"/>
        <end position="158"/>
    </location>
</feature>
<dbReference type="Proteomes" id="UP000070687">
    <property type="component" value="Unassembled WGS sequence"/>
</dbReference>
<name>A0A133NUY9_GARVA</name>
<dbReference type="RefSeq" id="WP_016636853.1">
    <property type="nucleotide sequence ID" value="NZ_KQ956862.1"/>
</dbReference>
<organism evidence="9 10">
    <name type="scientific">Gardnerella vaginalis</name>
    <dbReference type="NCBI Taxonomy" id="2702"/>
    <lineage>
        <taxon>Bacteria</taxon>
        <taxon>Bacillati</taxon>
        <taxon>Actinomycetota</taxon>
        <taxon>Actinomycetes</taxon>
        <taxon>Bifidobacteriales</taxon>
        <taxon>Bifidobacteriaceae</taxon>
        <taxon>Gardnerella</taxon>
    </lineage>
</organism>